<evidence type="ECO:0000313" key="2">
    <source>
        <dbReference type="Proteomes" id="UP000595894"/>
    </source>
</evidence>
<dbReference type="AlphaFoldDB" id="A0A974S5W9"/>
<organism evidence="1 2">
    <name type="scientific">Sphingomonas aliaeris</name>
    <dbReference type="NCBI Taxonomy" id="2759526"/>
    <lineage>
        <taxon>Bacteria</taxon>
        <taxon>Pseudomonadati</taxon>
        <taxon>Pseudomonadota</taxon>
        <taxon>Alphaproteobacteria</taxon>
        <taxon>Sphingomonadales</taxon>
        <taxon>Sphingomonadaceae</taxon>
        <taxon>Sphingomonas</taxon>
    </lineage>
</organism>
<reference evidence="2" key="1">
    <citation type="submission" date="2020-09" db="EMBL/GenBank/DDBJ databases">
        <title>Sphingomonas sp., a new species isolated from pork steak.</title>
        <authorList>
            <person name="Heidler von Heilborn D."/>
        </authorList>
    </citation>
    <scope>NUCLEOTIDE SEQUENCE [LARGE SCALE GENOMIC DNA]</scope>
</reference>
<evidence type="ECO:0000313" key="1">
    <source>
        <dbReference type="EMBL" id="QQV78866.1"/>
    </source>
</evidence>
<dbReference type="SUPFAM" id="SSF53474">
    <property type="entry name" value="alpha/beta-Hydrolases"/>
    <property type="match status" value="1"/>
</dbReference>
<evidence type="ECO:0008006" key="3">
    <source>
        <dbReference type="Google" id="ProtNLM"/>
    </source>
</evidence>
<sequence length="225" mass="24401">MLRFGPETGPVVIASLPFFEEANRTRAFTVSILRRLAELGVASILPDYPGTGDSLIPTRALSLHDIQQAYTSVVRIIVSEGRNAYALGLRSSALIDREATLSGRWHLAPQSGAELIRDLNRVRIAQLDDPRGRSDSGLRPAPGQDHVIVAGNAIPASFLAELESCEPSPRQDTRHRIARLSTDTKTADVKLGGIALWRRSEPDSDIPFAQDVADDVASWIARCGG</sequence>
<proteinExistence type="predicted"/>
<dbReference type="Proteomes" id="UP000595894">
    <property type="component" value="Chromosome"/>
</dbReference>
<dbReference type="KEGG" id="sari:H5J25_05850"/>
<protein>
    <recommendedName>
        <fullName evidence="3">Alpha/beta hydrolase</fullName>
    </recommendedName>
</protein>
<keyword evidence="2" id="KW-1185">Reference proteome</keyword>
<dbReference type="InterPro" id="IPR029058">
    <property type="entry name" value="AB_hydrolase_fold"/>
</dbReference>
<dbReference type="EMBL" id="CP061035">
    <property type="protein sequence ID" value="QQV78866.1"/>
    <property type="molecule type" value="Genomic_DNA"/>
</dbReference>
<gene>
    <name evidence="1" type="ORF">H5J25_05850</name>
</gene>
<accession>A0A974S5W9</accession>
<name>A0A974S5W9_9SPHN</name>